<name>A0A6B3SQU0_9BURK</name>
<dbReference type="EMBL" id="JAAIVB010000065">
    <property type="protein sequence ID" value="NEX63011.1"/>
    <property type="molecule type" value="Genomic_DNA"/>
</dbReference>
<keyword evidence="2" id="KW-1185">Reference proteome</keyword>
<gene>
    <name evidence="1" type="ORF">G3574_18160</name>
</gene>
<dbReference type="AlphaFoldDB" id="A0A6B3SQU0"/>
<evidence type="ECO:0000313" key="2">
    <source>
        <dbReference type="Proteomes" id="UP000482155"/>
    </source>
</evidence>
<dbReference type="Proteomes" id="UP000482155">
    <property type="component" value="Unassembled WGS sequence"/>
</dbReference>
<evidence type="ECO:0000313" key="1">
    <source>
        <dbReference type="EMBL" id="NEX63011.1"/>
    </source>
</evidence>
<protein>
    <submittedName>
        <fullName evidence="1">Uncharacterized protein</fullName>
    </submittedName>
</protein>
<sequence length="254" mass="28216">MHFDPAVLAVRSWAVPALGALLDLHQDFDPPRHVSLEKVAWTKRSCCIDLEYGTQNFSGDVKHASRFSVAIHMNGIVSIRPKDPASKEAAALGQFIAGEINRQARLWQEHFQAWCEGMPEPGTAVVCSMAHGIAGFPAHGIHAVVHRTHVQPRSVHKIVLTTKNAEIELTPNGDHGLCWFVRDPARPRESARLVQLMDLRPATSSPTMSNWWTRSLGGAQALLWFGLLPLDIGSRFLEHLERKAKDESKFSDIS</sequence>
<accession>A0A6B3SQU0</accession>
<comment type="caution">
    <text evidence="1">The sequence shown here is derived from an EMBL/GenBank/DDBJ whole genome shotgun (WGS) entry which is preliminary data.</text>
</comment>
<organism evidence="1 2">
    <name type="scientific">Noviherbaspirillum galbum</name>
    <dbReference type="NCBI Taxonomy" id="2709383"/>
    <lineage>
        <taxon>Bacteria</taxon>
        <taxon>Pseudomonadati</taxon>
        <taxon>Pseudomonadota</taxon>
        <taxon>Betaproteobacteria</taxon>
        <taxon>Burkholderiales</taxon>
        <taxon>Oxalobacteraceae</taxon>
        <taxon>Noviherbaspirillum</taxon>
    </lineage>
</organism>
<dbReference type="RefSeq" id="WP_163966316.1">
    <property type="nucleotide sequence ID" value="NZ_JAAIVB010000065.1"/>
</dbReference>
<reference evidence="1 2" key="1">
    <citation type="submission" date="2020-02" db="EMBL/GenBank/DDBJ databases">
        <authorList>
            <person name="Kim M.K."/>
        </authorList>
    </citation>
    <scope>NUCLEOTIDE SEQUENCE [LARGE SCALE GENOMIC DNA]</scope>
    <source>
        <strain evidence="1 2">17J57-3</strain>
    </source>
</reference>
<proteinExistence type="predicted"/>